<feature type="compositionally biased region" description="Polar residues" evidence="11">
    <location>
        <begin position="1887"/>
        <end position="1896"/>
    </location>
</feature>
<evidence type="ECO:0000256" key="4">
    <source>
        <dbReference type="ARBA" id="ARBA00022490"/>
    </source>
</evidence>
<evidence type="ECO:0000256" key="3">
    <source>
        <dbReference type="ARBA" id="ARBA00022443"/>
    </source>
</evidence>
<dbReference type="Proteomes" id="UP000261560">
    <property type="component" value="Unplaced"/>
</dbReference>
<dbReference type="Pfam" id="PF00018">
    <property type="entry name" value="SH3_1"/>
    <property type="match status" value="1"/>
</dbReference>
<dbReference type="FunFam" id="2.60.40.150:FF:000044">
    <property type="entry name" value="dedicator of cytokinesis protein 1"/>
    <property type="match status" value="1"/>
</dbReference>
<dbReference type="Gene3D" id="1.20.58.740">
    <property type="match status" value="1"/>
</dbReference>
<dbReference type="SMART" id="SM00326">
    <property type="entry name" value="SH3"/>
    <property type="match status" value="1"/>
</dbReference>
<comment type="subcellular location">
    <subcellularLocation>
        <location evidence="2">Cytoplasm</location>
    </subcellularLocation>
    <subcellularLocation>
        <location evidence="1">Membrane</location>
    </subcellularLocation>
</comment>
<evidence type="ECO:0000256" key="8">
    <source>
        <dbReference type="PROSITE-ProRule" id="PRU00192"/>
    </source>
</evidence>
<dbReference type="GO" id="GO:0005886">
    <property type="term" value="C:plasma membrane"/>
    <property type="evidence" value="ECO:0007669"/>
    <property type="project" value="TreeGrafter"/>
</dbReference>
<feature type="compositionally biased region" description="Basic and acidic residues" evidence="11">
    <location>
        <begin position="1704"/>
        <end position="1720"/>
    </location>
</feature>
<dbReference type="InterPro" id="IPR016024">
    <property type="entry name" value="ARM-type_fold"/>
</dbReference>
<dbReference type="PANTHER" id="PTHR45653:SF1">
    <property type="entry name" value="DEDICATOR OF CYTOKINESIS PROTEIN 1"/>
    <property type="match status" value="1"/>
</dbReference>
<feature type="coiled-coil region" evidence="10">
    <location>
        <begin position="734"/>
        <end position="761"/>
    </location>
</feature>
<name>A0A3B3BUL4_ORYME</name>
<dbReference type="FunFam" id="2.30.30.40:FF:000057">
    <property type="entry name" value="Dedicator of cytokinesis protein 4"/>
    <property type="match status" value="1"/>
</dbReference>
<feature type="region of interest" description="Disordered" evidence="11">
    <location>
        <begin position="1755"/>
        <end position="1896"/>
    </location>
</feature>
<feature type="domain" description="DOCKER" evidence="14">
    <location>
        <begin position="1231"/>
        <end position="1642"/>
    </location>
</feature>
<reference evidence="15" key="1">
    <citation type="submission" date="2025-08" db="UniProtKB">
        <authorList>
            <consortium name="Ensembl"/>
        </authorList>
    </citation>
    <scope>IDENTIFICATION</scope>
</reference>
<dbReference type="InterPro" id="IPR027357">
    <property type="entry name" value="DOCKER_dom"/>
</dbReference>
<dbReference type="PROSITE" id="PS51650">
    <property type="entry name" value="C2_DOCK"/>
    <property type="match status" value="1"/>
</dbReference>
<evidence type="ECO:0000256" key="6">
    <source>
        <dbReference type="ARBA" id="ARBA00022658"/>
    </source>
</evidence>
<dbReference type="OMA" id="LWDNQAF"/>
<dbReference type="Pfam" id="PF20422">
    <property type="entry name" value="DHR-2_Lobe_B"/>
    <property type="match status" value="1"/>
</dbReference>
<dbReference type="InterPro" id="IPR026791">
    <property type="entry name" value="DOCK"/>
</dbReference>
<dbReference type="InterPro" id="IPR032376">
    <property type="entry name" value="DOCK_N"/>
</dbReference>
<keyword evidence="3 8" id="KW-0728">SH3 domain</keyword>
<feature type="domain" description="C2 DOCK-type" evidence="13">
    <location>
        <begin position="447"/>
        <end position="631"/>
    </location>
</feature>
<protein>
    <submittedName>
        <fullName evidence="15">Dedicator of cytokinesis 1</fullName>
    </submittedName>
</protein>
<keyword evidence="6" id="KW-0344">Guanine-nucleotide releasing factor</keyword>
<evidence type="ECO:0000256" key="11">
    <source>
        <dbReference type="SAM" id="MobiDB-lite"/>
    </source>
</evidence>
<keyword evidence="16" id="KW-1185">Reference proteome</keyword>
<feature type="domain" description="SH3" evidence="12">
    <location>
        <begin position="11"/>
        <end position="72"/>
    </location>
</feature>
<proteinExistence type="inferred from homology"/>
<dbReference type="GeneTree" id="ENSGT00940000154974"/>
<dbReference type="SUPFAM" id="SSF50044">
    <property type="entry name" value="SH3-domain"/>
    <property type="match status" value="1"/>
</dbReference>
<evidence type="ECO:0000313" key="16">
    <source>
        <dbReference type="Proteomes" id="UP000261560"/>
    </source>
</evidence>
<dbReference type="PROSITE" id="PS51651">
    <property type="entry name" value="DOCKER"/>
    <property type="match status" value="1"/>
</dbReference>
<dbReference type="InterPro" id="IPR042455">
    <property type="entry name" value="DOCK_N_sub1"/>
</dbReference>
<dbReference type="FunFam" id="1.20.58.740:FF:000004">
    <property type="entry name" value="Dedicator of cytokinesis protein 1"/>
    <property type="match status" value="1"/>
</dbReference>
<dbReference type="InterPro" id="IPR035892">
    <property type="entry name" value="C2_domain_sf"/>
</dbReference>
<evidence type="ECO:0000256" key="2">
    <source>
        <dbReference type="ARBA" id="ARBA00004496"/>
    </source>
</evidence>
<organism evidence="15 16">
    <name type="scientific">Oryzias melastigma</name>
    <name type="common">Marine medaka</name>
    <dbReference type="NCBI Taxonomy" id="30732"/>
    <lineage>
        <taxon>Eukaryota</taxon>
        <taxon>Metazoa</taxon>
        <taxon>Chordata</taxon>
        <taxon>Craniata</taxon>
        <taxon>Vertebrata</taxon>
        <taxon>Euteleostomi</taxon>
        <taxon>Actinopterygii</taxon>
        <taxon>Neopterygii</taxon>
        <taxon>Teleostei</taxon>
        <taxon>Neoteleostei</taxon>
        <taxon>Acanthomorphata</taxon>
        <taxon>Ovalentaria</taxon>
        <taxon>Atherinomorphae</taxon>
        <taxon>Beloniformes</taxon>
        <taxon>Adrianichthyidae</taxon>
        <taxon>Oryziinae</taxon>
        <taxon>Oryzias</taxon>
    </lineage>
</organism>
<dbReference type="GO" id="GO:0007520">
    <property type="term" value="P:myoblast fusion"/>
    <property type="evidence" value="ECO:0007669"/>
    <property type="project" value="TreeGrafter"/>
</dbReference>
<evidence type="ECO:0000259" key="14">
    <source>
        <dbReference type="PROSITE" id="PS51651"/>
    </source>
</evidence>
<dbReference type="GO" id="GO:0007264">
    <property type="term" value="P:small GTPase-mediated signal transduction"/>
    <property type="evidence" value="ECO:0007669"/>
    <property type="project" value="InterPro"/>
</dbReference>
<evidence type="ECO:0000256" key="9">
    <source>
        <dbReference type="PROSITE-ProRule" id="PRU00983"/>
    </source>
</evidence>
<dbReference type="InterPro" id="IPR047026">
    <property type="entry name" value="DOCK1_C2"/>
</dbReference>
<dbReference type="InterPro" id="IPR043161">
    <property type="entry name" value="DOCK_C_lobe_A"/>
</dbReference>
<reference evidence="15" key="2">
    <citation type="submission" date="2025-09" db="UniProtKB">
        <authorList>
            <consortium name="Ensembl"/>
        </authorList>
    </citation>
    <scope>IDENTIFICATION</scope>
</reference>
<feature type="compositionally biased region" description="Basic and acidic residues" evidence="11">
    <location>
        <begin position="1730"/>
        <end position="1741"/>
    </location>
</feature>
<evidence type="ECO:0000256" key="5">
    <source>
        <dbReference type="ARBA" id="ARBA00022553"/>
    </source>
</evidence>
<dbReference type="STRING" id="30732.ENSOMEP00000009255"/>
<keyword evidence="10" id="KW-0175">Coiled coil</keyword>
<dbReference type="InterPro" id="IPR036028">
    <property type="entry name" value="SH3-like_dom_sf"/>
</dbReference>
<dbReference type="Ensembl" id="ENSOMET00000001077.1">
    <property type="protein sequence ID" value="ENSOMEP00000009255.1"/>
    <property type="gene ID" value="ENSOMEG00000010526.1"/>
</dbReference>
<dbReference type="Pfam" id="PF06920">
    <property type="entry name" value="DHR-2_Lobe_A"/>
    <property type="match status" value="1"/>
</dbReference>
<dbReference type="Gene3D" id="1.25.40.410">
    <property type="match status" value="1"/>
</dbReference>
<dbReference type="SUPFAM" id="SSF48371">
    <property type="entry name" value="ARM repeat"/>
    <property type="match status" value="1"/>
</dbReference>
<sequence length="1896" mass="218620">MSRMSRWVPTKKEKYGVAIYNYYARGEEELSLQIGDTVHILETYEEWYRGHLLRRKSKKGIFPACYIHLKDATVEGSGQKETVIPTELPLVQEVTTTLREWATIWRDLYVGDKREMFNCVRDMIYDLIEWRSQILSGTLPQDELTELKQKVTSKIDYGNKYLDLDLVVRDKDGNILDPELTSAISLFRAHEAASKQIEDRIQEEKSQRQNIDLTRQAKFASTPAFALFVTLKNVVCKIGEDAEVLMSLYDPMESKFISENYLVKWSSAGLAKDIDQLHNLRAVFTDLGSEDLKRERISFVCQIVRVGRMELRDNNTKKLTSGLRRPFGVAVMDVTDIITGKMDDEDKQHFIPFQPLALDDAIRHKQLNISRFSPRVAGENDFLQTVINKVITAKEVNHKGQGLWVTLKLLPGDIHQIRKDFPHLVDRSTAVARKMGFPEIIMPGDVRNDIYITLVQGDFDKGSKTTPKNVEVTMSVYDEDGKKLENVIFPGAGESGITEYKSIIYYQVKQPRWFETIKVAIPIEDVNRSHLRFTFRHRSSQDSKDKSEKIFALSFVKLMRYDGTTLRDGEHDLIVYKAEAKKLEDASHYLNLPATKMEMEEKGYSTTGKSTQNLGTCTITKDYLQISTLVCSTKLTQNVDLLGLLKWRSNTSLLQQNLRQLMKVEGGEVVKFLQDTLDALFNIMMENSDSETFDTLVFDALVFIIGLIADRKFQHFNPVLETYIRKHFSATLAYTKLTKVLKNYVDNAEKLTEQLLGAMKALEYIFKFIVRSRVLFNQLYENKGEAGFMESLRNLFTSFNDMMNSNSENTGMVKLLLKGAALKYIPTIVNDVKLVFDPKDLSKLFTEFILKVPAGRLVKQKLDCLIDIVHSDLFVNHDCREILLPLMTDQLKLHLEKQEEPKACCQLLSDILEVLYRKDVGPTHWHVQIIMDKLLRTINRTVISMSRDSPHIGSFVACMTATLRQMEDYHYPHLINTFGKIRSDVVDFLMETFIMFKDLIGKNVYPSDWIIMNMMQNKVFLRAISQYAAVLNKKFLDQTNFELQLWNNYFHLAVAFLTQESLQLENFSSDKRAKIFQKYQDMRRQIGFEIRDMWYNLGPHKIKFIPEMVGPILEMTLVPEIELRKATIPIFFDMMQCEFHFTCSFQRFENEIITKLDHEVEGGRGDEQYKLLFQKILLEHCRKHKYLARMGELFVNLVVRLLERLLDYRTIMHDENKENRMSCTVNVLNFYKEIDREEMYIRYLYKLCDLHRECDNYTEAAYTLLLHAKLLKWSDEPCAAHLTQRDGYQAATQGQLKDQLYQEIINYFDKGKMWEEAIILSKELAEQYENEMFDFEQLSASLRKQAQFYENIVKVIRPKPDYFAVGYYGMGFPSFLRNKMFIYRGKEYERREDFEARLLTQFPNAEKMKTTTPPSEDLKNSSLQYIQCFTVKTILELPAKFQNKPVSEQIVSFYTVNEVHKFQYSRPVRKGENDPDNEFANMWIERTTFTTAYKLPGILRWFEVKSVSTEEISPLENAMETMQLTNEKISSMVQRHLSDPNLPINPLSMLLNGIVDPAVMGGFTNYEKAFFNDKYMQEHQEDLEKIEKLKDLIAWQIPHLAEGVRIHGEKVTEALRPFHDRLEACFKQLREKVEKQYGVKNLPAADERRGPRPPSMVRSFTMPSSQRPLSVASVTSISSDNSPSRPGSDGFALEPLLPKKLHAKSQDKLDRDEPEKEQKKEKKKEKRNSKHQEMFDKDLKAAEINQPAEAVILSETISPLRPQRPKSQLLNQIGGDRRLSVSPGPPSSAMNSSTSLGPPPIMPRKPSHTAHGGSSLQLNGMGCPDKGETPPPLPVKGSTADYGNLLDNQDLTSPSTPPPPPPHQRHIPPPLPSKTPPPPPPKTTRKQASVDSGIVQ</sequence>
<evidence type="ECO:0000256" key="7">
    <source>
        <dbReference type="ARBA" id="ARBA00023136"/>
    </source>
</evidence>
<dbReference type="GO" id="GO:0005085">
    <property type="term" value="F:guanyl-nucleotide exchange factor activity"/>
    <property type="evidence" value="ECO:0007669"/>
    <property type="project" value="UniProtKB-KW"/>
</dbReference>
<dbReference type="GO" id="GO:0005737">
    <property type="term" value="C:cytoplasm"/>
    <property type="evidence" value="ECO:0007669"/>
    <property type="project" value="UniProtKB-SubCell"/>
</dbReference>
<dbReference type="PANTHER" id="PTHR45653">
    <property type="entry name" value="DEDICATOR OF CYTOKINESIS"/>
    <property type="match status" value="1"/>
</dbReference>
<dbReference type="PaxDb" id="30732-ENSOMEP00000009255"/>
<evidence type="ECO:0000259" key="12">
    <source>
        <dbReference type="PROSITE" id="PS50002"/>
    </source>
</evidence>
<dbReference type="FunFam" id="1.25.40.410:FF:000004">
    <property type="entry name" value="Dedicator of cytokinesis protein 1"/>
    <property type="match status" value="1"/>
</dbReference>
<dbReference type="InterPro" id="IPR046769">
    <property type="entry name" value="DOCKER_Lobe_A"/>
</dbReference>
<dbReference type="InterPro" id="IPR056372">
    <property type="entry name" value="TPR_DOCK"/>
</dbReference>
<evidence type="ECO:0000313" key="15">
    <source>
        <dbReference type="Ensembl" id="ENSOMEP00000009255.1"/>
    </source>
</evidence>
<dbReference type="GO" id="GO:0031267">
    <property type="term" value="F:small GTPase binding"/>
    <property type="evidence" value="ECO:0007669"/>
    <property type="project" value="TreeGrafter"/>
</dbReference>
<dbReference type="Pfam" id="PF14429">
    <property type="entry name" value="DOCK-C2"/>
    <property type="match status" value="1"/>
</dbReference>
<feature type="compositionally biased region" description="Polar residues" evidence="11">
    <location>
        <begin position="1661"/>
        <end position="1685"/>
    </location>
</feature>
<feature type="region of interest" description="Disordered" evidence="11">
    <location>
        <begin position="1640"/>
        <end position="1742"/>
    </location>
</feature>
<dbReference type="InterPro" id="IPR043162">
    <property type="entry name" value="DOCK_C_lobe_C"/>
</dbReference>
<evidence type="ECO:0000256" key="10">
    <source>
        <dbReference type="SAM" id="Coils"/>
    </source>
</evidence>
<evidence type="ECO:0000259" key="13">
    <source>
        <dbReference type="PROSITE" id="PS51650"/>
    </source>
</evidence>
<evidence type="ECO:0000256" key="1">
    <source>
        <dbReference type="ARBA" id="ARBA00004370"/>
    </source>
</evidence>
<dbReference type="InterPro" id="IPR046773">
    <property type="entry name" value="DOCKER_Lobe_C"/>
</dbReference>
<keyword evidence="5" id="KW-0597">Phosphoprotein</keyword>
<dbReference type="Pfam" id="PF23554">
    <property type="entry name" value="TPR_DOCK"/>
    <property type="match status" value="1"/>
</dbReference>
<dbReference type="Pfam" id="PF20421">
    <property type="entry name" value="DHR-2_Lobe_C"/>
    <property type="match status" value="1"/>
</dbReference>
<dbReference type="Gene3D" id="2.30.30.40">
    <property type="entry name" value="SH3 Domains"/>
    <property type="match status" value="1"/>
</dbReference>
<keyword evidence="4" id="KW-0963">Cytoplasm</keyword>
<dbReference type="Gene3D" id="1.20.1270.350">
    <property type="entry name" value="Dedicator of cytokinesis N-terminal subdomain"/>
    <property type="match status" value="1"/>
</dbReference>
<comment type="similarity">
    <text evidence="9">Belongs to the DOCK family.</text>
</comment>
<feature type="compositionally biased region" description="Pro residues" evidence="11">
    <location>
        <begin position="1855"/>
        <end position="1882"/>
    </location>
</feature>
<dbReference type="CDD" id="cd08694">
    <property type="entry name" value="C2_Dock-A"/>
    <property type="match status" value="1"/>
</dbReference>
<dbReference type="Gene3D" id="2.60.40.150">
    <property type="entry name" value="C2 domain"/>
    <property type="match status" value="1"/>
</dbReference>
<dbReference type="InterPro" id="IPR046770">
    <property type="entry name" value="DOCKER_Lobe_B"/>
</dbReference>
<dbReference type="Pfam" id="PF16172">
    <property type="entry name" value="DOCK_N"/>
    <property type="match status" value="1"/>
</dbReference>
<dbReference type="GO" id="GO:0016477">
    <property type="term" value="P:cell migration"/>
    <property type="evidence" value="ECO:0007669"/>
    <property type="project" value="TreeGrafter"/>
</dbReference>
<dbReference type="InterPro" id="IPR001452">
    <property type="entry name" value="SH3_domain"/>
</dbReference>
<dbReference type="PROSITE" id="PS50002">
    <property type="entry name" value="SH3"/>
    <property type="match status" value="1"/>
</dbReference>
<dbReference type="FunFam" id="1.20.1270.350:FF:000001">
    <property type="entry name" value="dedicator of cytokinesis protein 4"/>
    <property type="match status" value="1"/>
</dbReference>
<keyword evidence="7" id="KW-0472">Membrane</keyword>
<dbReference type="InterPro" id="IPR027007">
    <property type="entry name" value="C2_DOCK-type_domain"/>
</dbReference>
<accession>A0A3B3BUL4</accession>